<comment type="similarity">
    <text evidence="1 7 8">Belongs to the universal ribosomal protein uS7 family.</text>
</comment>
<evidence type="ECO:0000256" key="6">
    <source>
        <dbReference type="ARBA" id="ARBA00023274"/>
    </source>
</evidence>
<dbReference type="SUPFAM" id="SSF47973">
    <property type="entry name" value="Ribosomal protein S7"/>
    <property type="match status" value="1"/>
</dbReference>
<dbReference type="GO" id="GO:0003735">
    <property type="term" value="F:structural constituent of ribosome"/>
    <property type="evidence" value="ECO:0007669"/>
    <property type="project" value="InterPro"/>
</dbReference>
<evidence type="ECO:0000256" key="2">
    <source>
        <dbReference type="ARBA" id="ARBA00022555"/>
    </source>
</evidence>
<keyword evidence="4 7" id="KW-0694">RNA-binding</keyword>
<dbReference type="PANTHER" id="PTHR11205">
    <property type="entry name" value="RIBOSOMAL PROTEIN S7"/>
    <property type="match status" value="1"/>
</dbReference>
<dbReference type="InterPro" id="IPR020606">
    <property type="entry name" value="Ribosomal_uS7_CS"/>
</dbReference>
<evidence type="ECO:0000256" key="5">
    <source>
        <dbReference type="ARBA" id="ARBA00022980"/>
    </source>
</evidence>
<evidence type="ECO:0000313" key="11">
    <source>
        <dbReference type="Proteomes" id="UP000185911"/>
    </source>
</evidence>
<feature type="domain" description="Small ribosomal subunit protein uS7" evidence="9">
    <location>
        <begin position="2"/>
        <end position="150"/>
    </location>
</feature>
<keyword evidence="11" id="KW-1185">Reference proteome</keyword>
<dbReference type="InterPro" id="IPR000235">
    <property type="entry name" value="Ribosomal_uS7"/>
</dbReference>
<accession>A0A1Q8YIV6</accession>
<evidence type="ECO:0000256" key="3">
    <source>
        <dbReference type="ARBA" id="ARBA00022730"/>
    </source>
</evidence>
<dbReference type="AlphaFoldDB" id="A0A1Q8YIV6"/>
<dbReference type="NCBIfam" id="TIGR01029">
    <property type="entry name" value="rpsG_bact"/>
    <property type="match status" value="1"/>
</dbReference>
<reference evidence="10 11" key="1">
    <citation type="submission" date="2017-01" db="EMBL/GenBank/DDBJ databases">
        <title>Genome sequence of Rhodoferax antarcticus ANT.BR, a psychrophilic purple nonsulfur bacterium from an Antarctic microbial mat.</title>
        <authorList>
            <person name="Baker J."/>
            <person name="Riester C."/>
            <person name="Skinner B."/>
            <person name="Newell A."/>
            <person name="Swingley W."/>
            <person name="Madigan M."/>
            <person name="Jung D."/>
            <person name="Asao M."/>
            <person name="Chen M."/>
            <person name="Loughlin P."/>
            <person name="Pan H."/>
            <person name="Lin S."/>
            <person name="Li N."/>
            <person name="Shaw J."/>
            <person name="Prado M."/>
            <person name="Sherman C."/>
            <person name="Li X."/>
            <person name="Tang J."/>
            <person name="Blankenship R."/>
            <person name="Zhao T."/>
            <person name="Touchman J."/>
            <person name="Sattley M."/>
        </authorList>
    </citation>
    <scope>NUCLEOTIDE SEQUENCE [LARGE SCALE GENOMIC DNA]</scope>
    <source>
        <strain evidence="10 11">ANT.BR</strain>
    </source>
</reference>
<dbReference type="RefSeq" id="WP_075585502.1">
    <property type="nucleotide sequence ID" value="NZ_MSYM01000007.1"/>
</dbReference>
<proteinExistence type="inferred from homology"/>
<dbReference type="CDD" id="cd14869">
    <property type="entry name" value="uS7_Bacteria"/>
    <property type="match status" value="1"/>
</dbReference>
<dbReference type="GO" id="GO:0000049">
    <property type="term" value="F:tRNA binding"/>
    <property type="evidence" value="ECO:0007669"/>
    <property type="project" value="UniProtKB-UniRule"/>
</dbReference>
<keyword evidence="5 7" id="KW-0689">Ribosomal protein</keyword>
<comment type="caution">
    <text evidence="10">The sequence shown here is derived from an EMBL/GenBank/DDBJ whole genome shotgun (WGS) entry which is preliminary data.</text>
</comment>
<sequence>MPRRREVPKREILPDPKFGNVELSKFMNVIMEGGKKAVAERIIYGALEQIAKKHPDKDALEAFTVAINNVKPLVEVKSRRVGGANYQVPVEVRPVRRLALSMRWIKEAARKRGEKSMALRLANELLEATEGRGGAMKKRDEVHRMAEANKAFSHFRF</sequence>
<dbReference type="STRING" id="81479.RA876_18820"/>
<keyword evidence="2 7" id="KW-0820">tRNA-binding</keyword>
<protein>
    <recommendedName>
        <fullName evidence="7">Small ribosomal subunit protein uS7</fullName>
    </recommendedName>
</protein>
<evidence type="ECO:0000256" key="8">
    <source>
        <dbReference type="RuleBase" id="RU003619"/>
    </source>
</evidence>
<dbReference type="Proteomes" id="UP000185911">
    <property type="component" value="Unassembled WGS sequence"/>
</dbReference>
<dbReference type="GO" id="GO:0019843">
    <property type="term" value="F:rRNA binding"/>
    <property type="evidence" value="ECO:0007669"/>
    <property type="project" value="UniProtKB-UniRule"/>
</dbReference>
<dbReference type="FunFam" id="1.10.455.10:FF:000001">
    <property type="entry name" value="30S ribosomal protein S7"/>
    <property type="match status" value="1"/>
</dbReference>
<organism evidence="10 11">
    <name type="scientific">Rhodoferax antarcticus ANT.BR</name>
    <dbReference type="NCBI Taxonomy" id="1111071"/>
    <lineage>
        <taxon>Bacteria</taxon>
        <taxon>Pseudomonadati</taxon>
        <taxon>Pseudomonadota</taxon>
        <taxon>Betaproteobacteria</taxon>
        <taxon>Burkholderiales</taxon>
        <taxon>Comamonadaceae</taxon>
        <taxon>Rhodoferax</taxon>
    </lineage>
</organism>
<dbReference type="EMBL" id="MSYM01000007">
    <property type="protein sequence ID" value="OLP07893.1"/>
    <property type="molecule type" value="Genomic_DNA"/>
</dbReference>
<evidence type="ECO:0000259" key="9">
    <source>
        <dbReference type="Pfam" id="PF00177"/>
    </source>
</evidence>
<dbReference type="InterPro" id="IPR005717">
    <property type="entry name" value="Ribosomal_uS7_bac/org-type"/>
</dbReference>
<keyword evidence="3 7" id="KW-0699">rRNA-binding</keyword>
<name>A0A1Q8YIV6_9BURK</name>
<dbReference type="HAMAP" id="MF_00480_B">
    <property type="entry name" value="Ribosomal_uS7_B"/>
    <property type="match status" value="1"/>
</dbReference>
<dbReference type="InterPro" id="IPR023798">
    <property type="entry name" value="Ribosomal_uS7_dom"/>
</dbReference>
<evidence type="ECO:0000256" key="7">
    <source>
        <dbReference type="HAMAP-Rule" id="MF_00480"/>
    </source>
</evidence>
<dbReference type="Pfam" id="PF00177">
    <property type="entry name" value="Ribosomal_S7"/>
    <property type="match status" value="1"/>
</dbReference>
<dbReference type="GO" id="GO:0015935">
    <property type="term" value="C:small ribosomal subunit"/>
    <property type="evidence" value="ECO:0007669"/>
    <property type="project" value="InterPro"/>
</dbReference>
<dbReference type="InterPro" id="IPR036823">
    <property type="entry name" value="Ribosomal_uS7_dom_sf"/>
</dbReference>
<gene>
    <name evidence="7 10" type="primary">rpsG</name>
    <name evidence="10" type="ORF">BLL52_0990</name>
</gene>
<evidence type="ECO:0000313" key="10">
    <source>
        <dbReference type="EMBL" id="OLP07893.1"/>
    </source>
</evidence>
<dbReference type="Gene3D" id="1.10.455.10">
    <property type="entry name" value="Ribosomal protein S7 domain"/>
    <property type="match status" value="1"/>
</dbReference>
<keyword evidence="6 7" id="KW-0687">Ribonucleoprotein</keyword>
<dbReference type="GO" id="GO:0006412">
    <property type="term" value="P:translation"/>
    <property type="evidence" value="ECO:0007669"/>
    <property type="project" value="UniProtKB-UniRule"/>
</dbReference>
<comment type="function">
    <text evidence="7">One of the primary rRNA binding proteins, it binds directly to 16S rRNA where it nucleates assembly of the head domain of the 30S subunit. Is located at the subunit interface close to the decoding center, probably blocks exit of the E-site tRNA.</text>
</comment>
<dbReference type="PROSITE" id="PS00052">
    <property type="entry name" value="RIBOSOMAL_S7"/>
    <property type="match status" value="1"/>
</dbReference>
<comment type="subunit">
    <text evidence="7">Part of the 30S ribosomal subunit. Contacts proteins S9 and S11.</text>
</comment>
<evidence type="ECO:0000256" key="1">
    <source>
        <dbReference type="ARBA" id="ARBA00007151"/>
    </source>
</evidence>
<evidence type="ECO:0000256" key="4">
    <source>
        <dbReference type="ARBA" id="ARBA00022884"/>
    </source>
</evidence>
<dbReference type="PIRSF" id="PIRSF002122">
    <property type="entry name" value="RPS7p_RPS7a_RPS5e_RPS7o"/>
    <property type="match status" value="1"/>
</dbReference>